<evidence type="ECO:0000313" key="3">
    <source>
        <dbReference type="EMBL" id="APX26400.1"/>
    </source>
</evidence>
<name>A0A1U7DEB1_9RHOB</name>
<dbReference type="Pfam" id="PF13173">
    <property type="entry name" value="AAA_14"/>
    <property type="match status" value="1"/>
</dbReference>
<protein>
    <recommendedName>
        <fullName evidence="5">ATPase (AAA+ superfamily)</fullName>
    </recommendedName>
</protein>
<dbReference type="InterPro" id="IPR041682">
    <property type="entry name" value="AAA_14"/>
</dbReference>
<evidence type="ECO:0000259" key="2">
    <source>
        <dbReference type="Pfam" id="PF13635"/>
    </source>
</evidence>
<dbReference type="InterPro" id="IPR025420">
    <property type="entry name" value="DUF4143"/>
</dbReference>
<feature type="domain" description="DUF4143" evidence="2">
    <location>
        <begin position="195"/>
        <end position="355"/>
    </location>
</feature>
<organism evidence="3 4">
    <name type="scientific">Salipiger profundus</name>
    <dbReference type="NCBI Taxonomy" id="1229727"/>
    <lineage>
        <taxon>Bacteria</taxon>
        <taxon>Pseudomonadati</taxon>
        <taxon>Pseudomonadota</taxon>
        <taxon>Alphaproteobacteria</taxon>
        <taxon>Rhodobacterales</taxon>
        <taxon>Roseobacteraceae</taxon>
        <taxon>Salipiger</taxon>
    </lineage>
</organism>
<dbReference type="AlphaFoldDB" id="A0A1U7DEB1"/>
<reference evidence="3 4" key="1">
    <citation type="submission" date="2016-03" db="EMBL/GenBank/DDBJ databases">
        <title>Deep-sea bacteria in the southern Pacific.</title>
        <authorList>
            <person name="Tang K."/>
        </authorList>
    </citation>
    <scope>NUCLEOTIDE SEQUENCE [LARGE SCALE GENOMIC DNA]</scope>
    <source>
        <strain evidence="3 4">JLT2016</strain>
        <plasmid evidence="4">Plasmid ptpro7</plasmid>
    </source>
</reference>
<proteinExistence type="predicted"/>
<dbReference type="Pfam" id="PF13635">
    <property type="entry name" value="DUF4143"/>
    <property type="match status" value="1"/>
</dbReference>
<sequence>MYPRFAKERVEEALSDTRVVLISGPRQSGKTTLAMDVAGDKTPFLTLDDANVLRSAVDDPVGFVRGLDRAVIDEVQRAPDLLLAIKNLVDDDKTPGRFLLTGSANLMTLPKVADSLAGRMEVIRLLPLSQAETIGVKSNFIDRAFAGKKPAVDHIVVGDGLVETVLSGGYPEALGRRRWSRKQDWYHEYLDALVQRDVRDVAQIEQLSVMPKLLTVLAEHSGQLVNYSGIGGAIGLNHVTTQKYVGVFESLYLVHTLQPWFTNRLKRLTKSPKLHFLDAGLLAAMREVSPDSVKKDRTAFGPILETFVFSELRKIASWSEQRCTFAHYRDKEKNEVDLVLENRRGQIVGIEVKSSATVSAADFSGLRKLADACGDKFVQGMVLYDHDKVVPFGERSFAAPLSSLWSAL</sequence>
<dbReference type="EMBL" id="CP014803">
    <property type="protein sequence ID" value="APX26400.1"/>
    <property type="molecule type" value="Genomic_DNA"/>
</dbReference>
<dbReference type="PANTHER" id="PTHR43566:SF2">
    <property type="entry name" value="DUF4143 DOMAIN-CONTAINING PROTEIN"/>
    <property type="match status" value="1"/>
</dbReference>
<evidence type="ECO:0008006" key="5">
    <source>
        <dbReference type="Google" id="ProtNLM"/>
    </source>
</evidence>
<dbReference type="KEGG" id="tpro:Ga0080559_TMP5063"/>
<dbReference type="SUPFAM" id="SSF52540">
    <property type="entry name" value="P-loop containing nucleoside triphosphate hydrolases"/>
    <property type="match status" value="1"/>
</dbReference>
<feature type="domain" description="AAA" evidence="1">
    <location>
        <begin position="17"/>
        <end position="133"/>
    </location>
</feature>
<dbReference type="InterPro" id="IPR027417">
    <property type="entry name" value="P-loop_NTPase"/>
</dbReference>
<evidence type="ECO:0000259" key="1">
    <source>
        <dbReference type="Pfam" id="PF13173"/>
    </source>
</evidence>
<keyword evidence="3" id="KW-0614">Plasmid</keyword>
<accession>A0A1U7DEB1</accession>
<dbReference type="Proteomes" id="UP000186559">
    <property type="component" value="Plasmid pTPRO7"/>
</dbReference>
<gene>
    <name evidence="3" type="ORF">Ga0080559_TMP5063</name>
</gene>
<keyword evidence="4" id="KW-1185">Reference proteome</keyword>
<dbReference type="PANTHER" id="PTHR43566">
    <property type="entry name" value="CONSERVED PROTEIN"/>
    <property type="match status" value="1"/>
</dbReference>
<evidence type="ECO:0000313" key="4">
    <source>
        <dbReference type="Proteomes" id="UP000186559"/>
    </source>
</evidence>
<dbReference type="RefSeq" id="WP_076626033.1">
    <property type="nucleotide sequence ID" value="NZ_CP014803.1"/>
</dbReference>
<geneLocation type="plasmid" evidence="4">
    <name>ptpro7</name>
</geneLocation>